<dbReference type="SUPFAM" id="SSF48452">
    <property type="entry name" value="TPR-like"/>
    <property type="match status" value="1"/>
</dbReference>
<comment type="caution">
    <text evidence="3">The sequence shown here is derived from an EMBL/GenBank/DDBJ whole genome shotgun (WGS) entry which is preliminary data.</text>
</comment>
<dbReference type="Pfam" id="PF13560">
    <property type="entry name" value="HTH_31"/>
    <property type="match status" value="1"/>
</dbReference>
<dbReference type="Proteomes" id="UP001140076">
    <property type="component" value="Unassembled WGS sequence"/>
</dbReference>
<dbReference type="SMART" id="SM00530">
    <property type="entry name" value="HTH_XRE"/>
    <property type="match status" value="1"/>
</dbReference>
<evidence type="ECO:0000259" key="2">
    <source>
        <dbReference type="PROSITE" id="PS50943"/>
    </source>
</evidence>
<dbReference type="SUPFAM" id="SSF47413">
    <property type="entry name" value="lambda repressor-like DNA-binding domains"/>
    <property type="match status" value="1"/>
</dbReference>
<dbReference type="CDD" id="cd00093">
    <property type="entry name" value="HTH_XRE"/>
    <property type="match status" value="1"/>
</dbReference>
<reference evidence="3" key="1">
    <citation type="submission" date="2021-10" db="EMBL/GenBank/DDBJ databases">
        <title>Streptomonospora sp. nov., isolated from mangrove soil.</title>
        <authorList>
            <person name="Chen X."/>
            <person name="Ge X."/>
            <person name="Liu W."/>
        </authorList>
    </citation>
    <scope>NUCLEOTIDE SEQUENCE</scope>
    <source>
        <strain evidence="3">S1-112</strain>
    </source>
</reference>
<sequence>MPTAFWKRADVTGAVADLDLSTVVRLLRAHTNLTQEAIALRAGLSQSTVSRLETGRPAHDLGKVRVALRGLGAPGVSDLGNGRHVHAELNAASGPPPFDSAVGSRGAPPENVLGSDAEAVHAFRLADRRVGGGHLYTAVMHYLTTRVGPELVAASDSDAAFVSAAGLTEMAGWMAYDAGRAHTAARHFHRALTLARAAGAATLTAQVWASRSHLALHHGDHRAALSAAEHGWAELDGSEDAALRGRLLAMKARARAAAGETAQSLAALHEAKRLLTARPAPIGFDWTSPFDEGSLASEAARAMCDLGDYASAAAYTHRALELREPDRLRARTLASLLRARALLGQGEVEQACAVAVAAGHSLGAVSSQVVAEEVHTLTQALIPFTGTRSVDAALPRLRGTVAQHNGMYHWLAGEQQDGPR</sequence>
<evidence type="ECO:0000313" key="3">
    <source>
        <dbReference type="EMBL" id="MDA0564151.1"/>
    </source>
</evidence>
<feature type="domain" description="HTH cro/C1-type" evidence="2">
    <location>
        <begin position="24"/>
        <end position="56"/>
    </location>
</feature>
<dbReference type="RefSeq" id="WP_270071439.1">
    <property type="nucleotide sequence ID" value="NZ_JAJAQC010000009.1"/>
</dbReference>
<dbReference type="InterPro" id="IPR010982">
    <property type="entry name" value="Lambda_DNA-bd_dom_sf"/>
</dbReference>
<evidence type="ECO:0000256" key="1">
    <source>
        <dbReference type="SAM" id="MobiDB-lite"/>
    </source>
</evidence>
<evidence type="ECO:0000313" key="4">
    <source>
        <dbReference type="Proteomes" id="UP001140076"/>
    </source>
</evidence>
<dbReference type="EMBL" id="JAJAQC010000009">
    <property type="protein sequence ID" value="MDA0564151.1"/>
    <property type="molecule type" value="Genomic_DNA"/>
</dbReference>
<dbReference type="InterPro" id="IPR011990">
    <property type="entry name" value="TPR-like_helical_dom_sf"/>
</dbReference>
<dbReference type="GO" id="GO:0003677">
    <property type="term" value="F:DNA binding"/>
    <property type="evidence" value="ECO:0007669"/>
    <property type="project" value="InterPro"/>
</dbReference>
<keyword evidence="4" id="KW-1185">Reference proteome</keyword>
<name>A0A9X3NLA3_9ACTN</name>
<dbReference type="AlphaFoldDB" id="A0A9X3NLA3"/>
<organism evidence="3 4">
    <name type="scientific">Streptomonospora mangrovi</name>
    <dbReference type="NCBI Taxonomy" id="2883123"/>
    <lineage>
        <taxon>Bacteria</taxon>
        <taxon>Bacillati</taxon>
        <taxon>Actinomycetota</taxon>
        <taxon>Actinomycetes</taxon>
        <taxon>Streptosporangiales</taxon>
        <taxon>Nocardiopsidaceae</taxon>
        <taxon>Streptomonospora</taxon>
    </lineage>
</organism>
<dbReference type="Gene3D" id="1.25.40.10">
    <property type="entry name" value="Tetratricopeptide repeat domain"/>
    <property type="match status" value="1"/>
</dbReference>
<proteinExistence type="predicted"/>
<accession>A0A9X3NLA3</accession>
<dbReference type="Gene3D" id="1.10.260.40">
    <property type="entry name" value="lambda repressor-like DNA-binding domains"/>
    <property type="match status" value="1"/>
</dbReference>
<gene>
    <name evidence="3" type="ORF">LG943_07400</name>
</gene>
<dbReference type="InterPro" id="IPR001387">
    <property type="entry name" value="Cro/C1-type_HTH"/>
</dbReference>
<protein>
    <submittedName>
        <fullName evidence="3">Helix-turn-helix domain-containing protein</fullName>
    </submittedName>
</protein>
<feature type="region of interest" description="Disordered" evidence="1">
    <location>
        <begin position="91"/>
        <end position="110"/>
    </location>
</feature>
<dbReference type="PROSITE" id="PS50943">
    <property type="entry name" value="HTH_CROC1"/>
    <property type="match status" value="1"/>
</dbReference>